<dbReference type="Pfam" id="PF08984">
    <property type="entry name" value="DUF1858"/>
    <property type="match status" value="1"/>
</dbReference>
<dbReference type="Gene3D" id="1.10.3910.10">
    <property type="entry name" value="SP0561-like"/>
    <property type="match status" value="1"/>
</dbReference>
<feature type="domain" description="DUF1858" evidence="1">
    <location>
        <begin position="2"/>
        <end position="60"/>
    </location>
</feature>
<evidence type="ECO:0000259" key="1">
    <source>
        <dbReference type="Pfam" id="PF08984"/>
    </source>
</evidence>
<dbReference type="EMBL" id="CP155571">
    <property type="protein sequence ID" value="XFO72383.1"/>
    <property type="molecule type" value="Genomic_DNA"/>
</dbReference>
<keyword evidence="3" id="KW-1185">Reference proteome</keyword>
<dbReference type="RefSeq" id="WP_245693071.1">
    <property type="nucleotide sequence ID" value="NZ_CP155571.1"/>
</dbReference>
<accession>A0ABZ3J1X3</accession>
<proteinExistence type="predicted"/>
<evidence type="ECO:0000313" key="3">
    <source>
        <dbReference type="Proteomes" id="UP000216052"/>
    </source>
</evidence>
<dbReference type="InterPro" id="IPR038062">
    <property type="entry name" value="ScdA-like_N_sf"/>
</dbReference>
<dbReference type="SUPFAM" id="SSF140683">
    <property type="entry name" value="SP0561-like"/>
    <property type="match status" value="1"/>
</dbReference>
<dbReference type="InterPro" id="IPR015077">
    <property type="entry name" value="DUF1858"/>
</dbReference>
<reference evidence="2" key="1">
    <citation type="submission" date="2024-05" db="EMBL/GenBank/DDBJ databases">
        <title>Isolation and characterization of Sporomusa carbonis sp. nov., a carboxydotrophic hydrogenogen in the genus of Sporomusa isolated from a charcoal burning pile.</title>
        <authorList>
            <person name="Boeer T."/>
            <person name="Rosenbaum F."/>
            <person name="Eysell L."/>
            <person name="Mueller V."/>
            <person name="Daniel R."/>
            <person name="Poehlein A."/>
        </authorList>
    </citation>
    <scope>NUCLEOTIDE SEQUENCE [LARGE SCALE GENOMIC DNA]</scope>
    <source>
        <strain evidence="2">DSM 3132</strain>
    </source>
</reference>
<name>A0ABZ3J1X3_SPOA4</name>
<sequence>MIDLDLTISQILEMYPETREVFIMNGFPQFADKDIQRDLGSVLKLKTALNSKNLNLEAFVKLLEGKIHEVRQYSRLSSNIKANGQCLNLLALLPCPLKVPLQGELQLMLNHLHNEKGLDLHYNIDTSANKYIHYEDYIPYFAEPDEIPDLIITTG</sequence>
<dbReference type="Proteomes" id="UP000216052">
    <property type="component" value="Chromosome"/>
</dbReference>
<gene>
    <name evidence="2" type="ORF">SPACI_024350</name>
</gene>
<protein>
    <recommendedName>
        <fullName evidence="1">DUF1858 domain-containing protein</fullName>
    </recommendedName>
</protein>
<evidence type="ECO:0000313" key="2">
    <source>
        <dbReference type="EMBL" id="XFO72383.1"/>
    </source>
</evidence>
<organism evidence="2 3">
    <name type="scientific">Sporomusa acidovorans (strain ATCC 49682 / DSM 3132 / Mol)</name>
    <dbReference type="NCBI Taxonomy" id="1123286"/>
    <lineage>
        <taxon>Bacteria</taxon>
        <taxon>Bacillati</taxon>
        <taxon>Bacillota</taxon>
        <taxon>Negativicutes</taxon>
        <taxon>Selenomonadales</taxon>
        <taxon>Sporomusaceae</taxon>
        <taxon>Sporomusa</taxon>
    </lineage>
</organism>